<dbReference type="EC" id="6.3.5.4" evidence="3"/>
<dbReference type="PIRSF" id="PIRSF001589">
    <property type="entry name" value="Asn_synthetase_glu-h"/>
    <property type="match status" value="1"/>
</dbReference>
<dbReference type="RefSeq" id="WP_145188231.1">
    <property type="nucleotide sequence ID" value="NZ_CP036290.1"/>
</dbReference>
<dbReference type="PROSITE" id="PS51278">
    <property type="entry name" value="GATASE_TYPE_2"/>
    <property type="match status" value="1"/>
</dbReference>
<dbReference type="PANTHER" id="PTHR43284:SF1">
    <property type="entry name" value="ASPARAGINE SYNTHETASE"/>
    <property type="match status" value="1"/>
</dbReference>
<dbReference type="SUPFAM" id="SSF52402">
    <property type="entry name" value="Adenine nucleotide alpha hydrolases-like"/>
    <property type="match status" value="1"/>
</dbReference>
<comment type="pathway">
    <text evidence="1">Amino-acid biosynthesis; L-asparagine biosynthesis; L-asparagine from L-aspartate (L-Gln route): step 1/1.</text>
</comment>
<dbReference type="Pfam" id="PF00733">
    <property type="entry name" value="Asn_synthase"/>
    <property type="match status" value="1"/>
</dbReference>
<feature type="binding site" evidence="8">
    <location>
        <position position="282"/>
    </location>
    <ligand>
        <name>ATP</name>
        <dbReference type="ChEBI" id="CHEBI:30616"/>
    </ligand>
</feature>
<sequence>MSGLTAFLRLSESAPAIDRDELRRVRDRMSMRGPDGSGEWWHPTRRVAMGHREFALGGVDPRAAQPLASAETGSALAFDGRLYETAALGAQLTGRTGRRLVTNTDAELLLRLLEEKGERALHDLRGMFALTFWDERRGALLIARDPFGIKPLYYASHGGLLRVASSVKALEAGGALPLDRDPAGEAGFLLFGSVPEPYTIRRAISALPAGAFLWIDERGVHEPRAWVRLDHELRAAEAALASAAERGDPAPGPMETRCEVAAAVAESVRVHLGGADASVGCLVSTSADSAALLAIASGLDPARPLRSVTLAHGDDGADIERTTELAKRSGADHRVAQLTESDFRAELPRLLLHMDQPSVDGATTYFVTKAAKERGLHAALCGLGGDELFGAQFAHDPLLASSGTRDAQGEATGPLARRRTELARVQIDRTATHGAVTDVPADWLRRRGLFQPEELPGLMGLERARAGLAALEPLAHVAARLGHGLANDWSRVMALEASLYLRNQLLRDTDWASMAHAFEVRLPLVDIVLWRRVAPFLVAAPSGPEGHTALRPAAEHGFDRGFDHSFDRGFDRAPRPATGAAALAGWMERERDLDGWRRHEGLLSPGTSWARRFACALLEREVA</sequence>
<dbReference type="InterPro" id="IPR006426">
    <property type="entry name" value="Asn_synth_AEB"/>
</dbReference>
<evidence type="ECO:0000313" key="11">
    <source>
        <dbReference type="Proteomes" id="UP000319342"/>
    </source>
</evidence>
<name>A0A518D170_9BACT</name>
<dbReference type="CDD" id="cd00712">
    <property type="entry name" value="AsnB"/>
    <property type="match status" value="1"/>
</dbReference>
<dbReference type="InterPro" id="IPR001962">
    <property type="entry name" value="Asn_synthase"/>
</dbReference>
<dbReference type="SUPFAM" id="SSF56235">
    <property type="entry name" value="N-terminal nucleophile aminohydrolases (Ntn hydrolases)"/>
    <property type="match status" value="1"/>
</dbReference>
<evidence type="ECO:0000256" key="6">
    <source>
        <dbReference type="ARBA" id="ARBA00022962"/>
    </source>
</evidence>
<evidence type="ECO:0000256" key="3">
    <source>
        <dbReference type="ARBA" id="ARBA00012737"/>
    </source>
</evidence>
<gene>
    <name evidence="10" type="primary">asnB_2</name>
    <name evidence="10" type="ORF">Pla163_23660</name>
</gene>
<dbReference type="GO" id="GO:0006529">
    <property type="term" value="P:asparagine biosynthetic process"/>
    <property type="evidence" value="ECO:0007669"/>
    <property type="project" value="InterPro"/>
</dbReference>
<evidence type="ECO:0000256" key="7">
    <source>
        <dbReference type="ARBA" id="ARBA00048741"/>
    </source>
</evidence>
<dbReference type="PANTHER" id="PTHR43284">
    <property type="entry name" value="ASPARAGINE SYNTHETASE (GLUTAMINE-HYDROLYZING)"/>
    <property type="match status" value="1"/>
</dbReference>
<dbReference type="Gene3D" id="3.60.20.10">
    <property type="entry name" value="Glutamine Phosphoribosylpyrophosphate, subunit 1, domain 1"/>
    <property type="match status" value="1"/>
</dbReference>
<comment type="catalytic activity">
    <reaction evidence="7">
        <text>L-aspartate + L-glutamine + ATP + H2O = L-asparagine + L-glutamate + AMP + diphosphate + H(+)</text>
        <dbReference type="Rhea" id="RHEA:12228"/>
        <dbReference type="ChEBI" id="CHEBI:15377"/>
        <dbReference type="ChEBI" id="CHEBI:15378"/>
        <dbReference type="ChEBI" id="CHEBI:29985"/>
        <dbReference type="ChEBI" id="CHEBI:29991"/>
        <dbReference type="ChEBI" id="CHEBI:30616"/>
        <dbReference type="ChEBI" id="CHEBI:33019"/>
        <dbReference type="ChEBI" id="CHEBI:58048"/>
        <dbReference type="ChEBI" id="CHEBI:58359"/>
        <dbReference type="ChEBI" id="CHEBI:456215"/>
        <dbReference type="EC" id="6.3.5.4"/>
    </reaction>
</comment>
<dbReference type="InterPro" id="IPR017932">
    <property type="entry name" value="GATase_2_dom"/>
</dbReference>
<dbReference type="GO" id="GO:0004066">
    <property type="term" value="F:asparagine synthase (glutamine-hydrolyzing) activity"/>
    <property type="evidence" value="ECO:0007669"/>
    <property type="project" value="UniProtKB-EC"/>
</dbReference>
<comment type="similarity">
    <text evidence="2">Belongs to the asparagine synthetase family.</text>
</comment>
<proteinExistence type="inferred from homology"/>
<accession>A0A518D170</accession>
<dbReference type="AlphaFoldDB" id="A0A518D170"/>
<evidence type="ECO:0000313" key="10">
    <source>
        <dbReference type="EMBL" id="QDU85238.1"/>
    </source>
</evidence>
<dbReference type="EMBL" id="CP036290">
    <property type="protein sequence ID" value="QDU85238.1"/>
    <property type="molecule type" value="Genomic_DNA"/>
</dbReference>
<dbReference type="Proteomes" id="UP000319342">
    <property type="component" value="Chromosome"/>
</dbReference>
<feature type="binding site" evidence="8">
    <location>
        <position position="105"/>
    </location>
    <ligand>
        <name>L-glutamine</name>
        <dbReference type="ChEBI" id="CHEBI:58359"/>
    </ligand>
</feature>
<keyword evidence="4 8" id="KW-0547">Nucleotide-binding</keyword>
<evidence type="ECO:0000256" key="5">
    <source>
        <dbReference type="ARBA" id="ARBA00022840"/>
    </source>
</evidence>
<feature type="domain" description="Glutamine amidotransferase type-2" evidence="9">
    <location>
        <begin position="2"/>
        <end position="218"/>
    </location>
</feature>
<dbReference type="InterPro" id="IPR033738">
    <property type="entry name" value="AsnB_N"/>
</dbReference>
<dbReference type="InterPro" id="IPR014729">
    <property type="entry name" value="Rossmann-like_a/b/a_fold"/>
</dbReference>
<evidence type="ECO:0000259" key="9">
    <source>
        <dbReference type="PROSITE" id="PS51278"/>
    </source>
</evidence>
<dbReference type="GO" id="GO:0005829">
    <property type="term" value="C:cytosol"/>
    <property type="evidence" value="ECO:0007669"/>
    <property type="project" value="TreeGrafter"/>
</dbReference>
<protein>
    <recommendedName>
        <fullName evidence="3">asparagine synthase (glutamine-hydrolyzing)</fullName>
        <ecNumber evidence="3">6.3.5.4</ecNumber>
    </recommendedName>
</protein>
<keyword evidence="10" id="KW-0436">Ligase</keyword>
<dbReference type="OrthoDB" id="9763290at2"/>
<dbReference type="Gene3D" id="3.40.50.620">
    <property type="entry name" value="HUPs"/>
    <property type="match status" value="1"/>
</dbReference>
<reference evidence="10 11" key="1">
    <citation type="submission" date="2019-02" db="EMBL/GenBank/DDBJ databases">
        <title>Deep-cultivation of Planctomycetes and their phenomic and genomic characterization uncovers novel biology.</title>
        <authorList>
            <person name="Wiegand S."/>
            <person name="Jogler M."/>
            <person name="Boedeker C."/>
            <person name="Pinto D."/>
            <person name="Vollmers J."/>
            <person name="Rivas-Marin E."/>
            <person name="Kohn T."/>
            <person name="Peeters S.H."/>
            <person name="Heuer A."/>
            <person name="Rast P."/>
            <person name="Oberbeckmann S."/>
            <person name="Bunk B."/>
            <person name="Jeske O."/>
            <person name="Meyerdierks A."/>
            <person name="Storesund J.E."/>
            <person name="Kallscheuer N."/>
            <person name="Luecker S."/>
            <person name="Lage O.M."/>
            <person name="Pohl T."/>
            <person name="Merkel B.J."/>
            <person name="Hornburger P."/>
            <person name="Mueller R.-W."/>
            <person name="Bruemmer F."/>
            <person name="Labrenz M."/>
            <person name="Spormann A.M."/>
            <person name="Op den Camp H."/>
            <person name="Overmann J."/>
            <person name="Amann R."/>
            <person name="Jetten M.S.M."/>
            <person name="Mascher T."/>
            <person name="Medema M.H."/>
            <person name="Devos D.P."/>
            <person name="Kaster A.-K."/>
            <person name="Ovreas L."/>
            <person name="Rohde M."/>
            <person name="Galperin M.Y."/>
            <person name="Jogler C."/>
        </authorList>
    </citation>
    <scope>NUCLEOTIDE SEQUENCE [LARGE SCALE GENOMIC DNA]</scope>
    <source>
        <strain evidence="10 11">Pla163</strain>
    </source>
</reference>
<keyword evidence="6" id="KW-0315">Glutamine amidotransferase</keyword>
<evidence type="ECO:0000256" key="4">
    <source>
        <dbReference type="ARBA" id="ARBA00022741"/>
    </source>
</evidence>
<evidence type="ECO:0000256" key="8">
    <source>
        <dbReference type="PIRSR" id="PIRSR001589-2"/>
    </source>
</evidence>
<keyword evidence="5 8" id="KW-0067">ATP-binding</keyword>
<keyword evidence="11" id="KW-1185">Reference proteome</keyword>
<dbReference type="InterPro" id="IPR029055">
    <property type="entry name" value="Ntn_hydrolases_N"/>
</dbReference>
<organism evidence="10 11">
    <name type="scientific">Rohdeia mirabilis</name>
    <dbReference type="NCBI Taxonomy" id="2528008"/>
    <lineage>
        <taxon>Bacteria</taxon>
        <taxon>Pseudomonadati</taxon>
        <taxon>Planctomycetota</taxon>
        <taxon>Planctomycetia</taxon>
        <taxon>Planctomycetia incertae sedis</taxon>
        <taxon>Rohdeia</taxon>
    </lineage>
</organism>
<evidence type="ECO:0000256" key="1">
    <source>
        <dbReference type="ARBA" id="ARBA00005187"/>
    </source>
</evidence>
<dbReference type="InterPro" id="IPR051786">
    <property type="entry name" value="ASN_synthetase/amidase"/>
</dbReference>
<dbReference type="Pfam" id="PF13522">
    <property type="entry name" value="GATase_6"/>
    <property type="match status" value="1"/>
</dbReference>
<dbReference type="GO" id="GO:0005524">
    <property type="term" value="F:ATP binding"/>
    <property type="evidence" value="ECO:0007669"/>
    <property type="project" value="UniProtKB-KW"/>
</dbReference>
<evidence type="ECO:0000256" key="2">
    <source>
        <dbReference type="ARBA" id="ARBA00005752"/>
    </source>
</evidence>